<name>A0A382HRC7_9ZZZZ</name>
<feature type="non-terminal residue" evidence="2">
    <location>
        <position position="65"/>
    </location>
</feature>
<protein>
    <submittedName>
        <fullName evidence="2">Uncharacterized protein</fullName>
    </submittedName>
</protein>
<reference evidence="2" key="1">
    <citation type="submission" date="2018-05" db="EMBL/GenBank/DDBJ databases">
        <authorList>
            <person name="Lanie J.A."/>
            <person name="Ng W.-L."/>
            <person name="Kazmierczak K.M."/>
            <person name="Andrzejewski T.M."/>
            <person name="Davidsen T.M."/>
            <person name="Wayne K.J."/>
            <person name="Tettelin H."/>
            <person name="Glass J.I."/>
            <person name="Rusch D."/>
            <person name="Podicherti R."/>
            <person name="Tsui H.-C.T."/>
            <person name="Winkler M.E."/>
        </authorList>
    </citation>
    <scope>NUCLEOTIDE SEQUENCE</scope>
</reference>
<dbReference type="EMBL" id="UINC01062742">
    <property type="protein sequence ID" value="SVB89642.1"/>
    <property type="molecule type" value="Genomic_DNA"/>
</dbReference>
<sequence>VPGLFAASNSPLTSLVSPTAPAQSSLETAAPAPGGKQFKASGQNTNLSRHCFTDQASETALPYQG</sequence>
<gene>
    <name evidence="2" type="ORF">METZ01_LOCUS242496</name>
</gene>
<organism evidence="2">
    <name type="scientific">marine metagenome</name>
    <dbReference type="NCBI Taxonomy" id="408172"/>
    <lineage>
        <taxon>unclassified sequences</taxon>
        <taxon>metagenomes</taxon>
        <taxon>ecological metagenomes</taxon>
    </lineage>
</organism>
<feature type="non-terminal residue" evidence="2">
    <location>
        <position position="1"/>
    </location>
</feature>
<feature type="compositionally biased region" description="Polar residues" evidence="1">
    <location>
        <begin position="7"/>
        <end position="27"/>
    </location>
</feature>
<evidence type="ECO:0000256" key="1">
    <source>
        <dbReference type="SAM" id="MobiDB-lite"/>
    </source>
</evidence>
<dbReference type="AlphaFoldDB" id="A0A382HRC7"/>
<proteinExistence type="predicted"/>
<accession>A0A382HRC7</accession>
<feature type="region of interest" description="Disordered" evidence="1">
    <location>
        <begin position="1"/>
        <end position="43"/>
    </location>
</feature>
<evidence type="ECO:0000313" key="2">
    <source>
        <dbReference type="EMBL" id="SVB89642.1"/>
    </source>
</evidence>